<proteinExistence type="inferred from homology"/>
<protein>
    <submittedName>
        <fullName evidence="5">ABC transporter substrate-binding protein</fullName>
    </submittedName>
</protein>
<dbReference type="InterPro" id="IPR028082">
    <property type="entry name" value="Peripla_BP_I"/>
</dbReference>
<dbReference type="CDD" id="cd06326">
    <property type="entry name" value="PBP1_ABC_ligand_binding-like"/>
    <property type="match status" value="1"/>
</dbReference>
<dbReference type="PANTHER" id="PTHR47235">
    <property type="entry name" value="BLR6548 PROTEIN"/>
    <property type="match status" value="1"/>
</dbReference>
<evidence type="ECO:0000259" key="4">
    <source>
        <dbReference type="Pfam" id="PF13458"/>
    </source>
</evidence>
<name>A0A3S0IFN4_9BURK</name>
<keyword evidence="2 3" id="KW-0732">Signal</keyword>
<dbReference type="EMBL" id="RXOE01000002">
    <property type="protein sequence ID" value="RTQ35573.1"/>
    <property type="molecule type" value="Genomic_DNA"/>
</dbReference>
<feature type="domain" description="Leucine-binding protein" evidence="4">
    <location>
        <begin position="32"/>
        <end position="365"/>
    </location>
</feature>
<dbReference type="PANTHER" id="PTHR47235:SF1">
    <property type="entry name" value="BLR6548 PROTEIN"/>
    <property type="match status" value="1"/>
</dbReference>
<accession>A0A3S0IFN4</accession>
<organism evidence="5 6">
    <name type="scientific">Variovorax gossypii</name>
    <dbReference type="NCBI Taxonomy" id="1679495"/>
    <lineage>
        <taxon>Bacteria</taxon>
        <taxon>Pseudomonadati</taxon>
        <taxon>Pseudomonadota</taxon>
        <taxon>Betaproteobacteria</taxon>
        <taxon>Burkholderiales</taxon>
        <taxon>Comamonadaceae</taxon>
        <taxon>Variovorax</taxon>
    </lineage>
</organism>
<dbReference type="AlphaFoldDB" id="A0A3S0IFN4"/>
<dbReference type="SUPFAM" id="SSF53822">
    <property type="entry name" value="Periplasmic binding protein-like I"/>
    <property type="match status" value="1"/>
</dbReference>
<dbReference type="Gene3D" id="3.40.50.2300">
    <property type="match status" value="2"/>
</dbReference>
<gene>
    <name evidence="5" type="ORF">EJP69_14555</name>
</gene>
<evidence type="ECO:0000313" key="6">
    <source>
        <dbReference type="Proteomes" id="UP000267418"/>
    </source>
</evidence>
<reference evidence="5 6" key="1">
    <citation type="submission" date="2018-12" db="EMBL/GenBank/DDBJ databases">
        <title>The genome of Variovorax gossypii DSM 100435.</title>
        <authorList>
            <person name="Gao J."/>
            <person name="Sun J."/>
        </authorList>
    </citation>
    <scope>NUCLEOTIDE SEQUENCE [LARGE SCALE GENOMIC DNA]</scope>
    <source>
        <strain evidence="5 6">DSM 100435</strain>
    </source>
</reference>
<evidence type="ECO:0000256" key="3">
    <source>
        <dbReference type="SAM" id="SignalP"/>
    </source>
</evidence>
<evidence type="ECO:0000256" key="1">
    <source>
        <dbReference type="ARBA" id="ARBA00010062"/>
    </source>
</evidence>
<comment type="caution">
    <text evidence="5">The sequence shown here is derived from an EMBL/GenBank/DDBJ whole genome shotgun (WGS) entry which is preliminary data.</text>
</comment>
<dbReference type="OrthoDB" id="9777352at2"/>
<dbReference type="Proteomes" id="UP000267418">
    <property type="component" value="Unassembled WGS sequence"/>
</dbReference>
<dbReference type="Pfam" id="PF13458">
    <property type="entry name" value="Peripla_BP_6"/>
    <property type="match status" value="1"/>
</dbReference>
<keyword evidence="6" id="KW-1185">Reference proteome</keyword>
<feature type="signal peptide" evidence="3">
    <location>
        <begin position="1"/>
        <end position="26"/>
    </location>
</feature>
<evidence type="ECO:0000313" key="5">
    <source>
        <dbReference type="EMBL" id="RTQ35573.1"/>
    </source>
</evidence>
<comment type="similarity">
    <text evidence="1">Belongs to the leucine-binding protein family.</text>
</comment>
<feature type="chain" id="PRO_5018635357" evidence="3">
    <location>
        <begin position="27"/>
        <end position="379"/>
    </location>
</feature>
<sequence length="379" mass="40477">MKSFLCSNARSFIAVSAVWLSLGAQAADAAQIVVGQVAPLTGPEARQGRAYSAGMQIYFEAVNKEGGTNGHTFTLVRKDDRGQPSDTVALTRQLVAEAKPLVLAGYFGSRNISDLAASGLLKDERLVLVGYRSAEMQDETPMLYSVRANLRDELAQMTAHLATVGIKRLGLLYENSLNAQALVTAADTEAQKAGVTIITRASYAPNTTVVSEAASRFIQAKPQAILMVTSGAAAAAFIEAYRSLGGTAQLLGHSGTEIEQLSQRLSDEQMAGVIIAQVAPSPYQIKGRLTKEFSDTVKAQQPEVPLSFAMMEGYIAGRVIVEAVRRQGAKPTREGMASALHSMAPYDMGGYSVTFRPTQHTGSRYVELSIVSGLGKIRQ</sequence>
<dbReference type="RefSeq" id="WP_126470875.1">
    <property type="nucleotide sequence ID" value="NZ_RXOE01000002.1"/>
</dbReference>
<dbReference type="InterPro" id="IPR028081">
    <property type="entry name" value="Leu-bd"/>
</dbReference>
<evidence type="ECO:0000256" key="2">
    <source>
        <dbReference type="ARBA" id="ARBA00022729"/>
    </source>
</evidence>